<name>A0A372LCR5_9BACI</name>
<dbReference type="OrthoDB" id="2679959at2"/>
<evidence type="ECO:0000313" key="3">
    <source>
        <dbReference type="Proteomes" id="UP000262939"/>
    </source>
</evidence>
<dbReference type="AlphaFoldDB" id="A0A372LCR5"/>
<dbReference type="InterPro" id="IPR035211">
    <property type="entry name" value="DUF5325"/>
</dbReference>
<reference evidence="2 3" key="1">
    <citation type="submission" date="2018-08" db="EMBL/GenBank/DDBJ databases">
        <title>Bacillus chawlae sp. nov., Bacillus glennii sp. nov., and Bacillus saganii sp. nov. Isolated from the Vehicle Assembly Building at Kennedy Space Center where the Viking Spacecraft were Assembled.</title>
        <authorList>
            <person name="Seuylemezian A."/>
            <person name="Vaishampayan P."/>
        </authorList>
    </citation>
    <scope>NUCLEOTIDE SEQUENCE [LARGE SCALE GENOMIC DNA]</scope>
    <source>
        <strain evidence="2 3">V44-8</strain>
    </source>
</reference>
<evidence type="ECO:0008006" key="4">
    <source>
        <dbReference type="Google" id="ProtNLM"/>
    </source>
</evidence>
<dbReference type="RefSeq" id="WP_117322779.1">
    <property type="nucleotide sequence ID" value="NZ_QVTD01000006.1"/>
</dbReference>
<protein>
    <recommendedName>
        <fullName evidence="4">YlaF family protein</fullName>
    </recommendedName>
</protein>
<accession>A0A372LCR5</accession>
<gene>
    <name evidence="2" type="ORF">D0466_11795</name>
</gene>
<feature type="transmembrane region" description="Helical" evidence="1">
    <location>
        <begin position="32"/>
        <end position="50"/>
    </location>
</feature>
<dbReference type="EMBL" id="QVTD01000006">
    <property type="protein sequence ID" value="RFU63413.1"/>
    <property type="molecule type" value="Genomic_DNA"/>
</dbReference>
<dbReference type="Proteomes" id="UP000262939">
    <property type="component" value="Unassembled WGS sequence"/>
</dbReference>
<keyword evidence="1" id="KW-0472">Membrane</keyword>
<dbReference type="Pfam" id="PF17259">
    <property type="entry name" value="DUF5325"/>
    <property type="match status" value="1"/>
</dbReference>
<keyword evidence="3" id="KW-1185">Reference proteome</keyword>
<organism evidence="2 3">
    <name type="scientific">Peribacillus glennii</name>
    <dbReference type="NCBI Taxonomy" id="2303991"/>
    <lineage>
        <taxon>Bacteria</taxon>
        <taxon>Bacillati</taxon>
        <taxon>Bacillota</taxon>
        <taxon>Bacilli</taxon>
        <taxon>Bacillales</taxon>
        <taxon>Bacillaceae</taxon>
        <taxon>Peribacillus</taxon>
    </lineage>
</organism>
<comment type="caution">
    <text evidence="2">The sequence shown here is derived from an EMBL/GenBank/DDBJ whole genome shotgun (WGS) entry which is preliminary data.</text>
</comment>
<keyword evidence="1" id="KW-0812">Transmembrane</keyword>
<evidence type="ECO:0000256" key="1">
    <source>
        <dbReference type="SAM" id="Phobius"/>
    </source>
</evidence>
<keyword evidence="1" id="KW-1133">Transmembrane helix</keyword>
<sequence length="64" mass="7173">MKEMQWNFLLLALLAAASMAWTGIAIGEGSTIGIILSILALFVIMGYGFTKKRKLREKEQKKIE</sequence>
<evidence type="ECO:0000313" key="2">
    <source>
        <dbReference type="EMBL" id="RFU63413.1"/>
    </source>
</evidence>
<proteinExistence type="predicted"/>